<dbReference type="EMBL" id="JABANM010027890">
    <property type="protein sequence ID" value="KAF4710588.1"/>
    <property type="molecule type" value="Genomic_DNA"/>
</dbReference>
<accession>A0A7J6QQI0</accession>
<name>A0A7J6QQI0_PEROL</name>
<reference evidence="2 3" key="1">
    <citation type="submission" date="2020-04" db="EMBL/GenBank/DDBJ databases">
        <title>Perkinsus olseni comparative genomics.</title>
        <authorList>
            <person name="Bogema D.R."/>
        </authorList>
    </citation>
    <scope>NUCLEOTIDE SEQUENCE [LARGE SCALE GENOMIC DNA]</scope>
    <source>
        <strain evidence="2">ATCC PRA-205</strain>
    </source>
</reference>
<feature type="compositionally biased region" description="Pro residues" evidence="1">
    <location>
        <begin position="41"/>
        <end position="56"/>
    </location>
</feature>
<feature type="compositionally biased region" description="Low complexity" evidence="1">
    <location>
        <begin position="57"/>
        <end position="68"/>
    </location>
</feature>
<comment type="caution">
    <text evidence="2">The sequence shown here is derived from an EMBL/GenBank/DDBJ whole genome shotgun (WGS) entry which is preliminary data.</text>
</comment>
<dbReference type="Proteomes" id="UP000574390">
    <property type="component" value="Unassembled WGS sequence"/>
</dbReference>
<evidence type="ECO:0000256" key="1">
    <source>
        <dbReference type="SAM" id="MobiDB-lite"/>
    </source>
</evidence>
<proteinExistence type="predicted"/>
<sequence length="68" mass="7020">ASVAAEQSMMTASYDAGPQASNVTDAANQMPGLFGMRGPMPGMPPLPPQRSMPPIPASQQPPAKKAKK</sequence>
<protein>
    <submittedName>
        <fullName evidence="2">Splicing factor 3a, subunit 1</fullName>
    </submittedName>
</protein>
<feature type="region of interest" description="Disordered" evidence="1">
    <location>
        <begin position="1"/>
        <end position="68"/>
    </location>
</feature>
<gene>
    <name evidence="2" type="primary">SF3A1_2</name>
    <name evidence="2" type="ORF">FOZ62_015638</name>
</gene>
<feature type="compositionally biased region" description="Low complexity" evidence="1">
    <location>
        <begin position="30"/>
        <end position="40"/>
    </location>
</feature>
<dbReference type="AlphaFoldDB" id="A0A7J6QQI0"/>
<feature type="non-terminal residue" evidence="2">
    <location>
        <position position="68"/>
    </location>
</feature>
<organism evidence="2 3">
    <name type="scientific">Perkinsus olseni</name>
    <name type="common">Perkinsus atlanticus</name>
    <dbReference type="NCBI Taxonomy" id="32597"/>
    <lineage>
        <taxon>Eukaryota</taxon>
        <taxon>Sar</taxon>
        <taxon>Alveolata</taxon>
        <taxon>Perkinsozoa</taxon>
        <taxon>Perkinsea</taxon>
        <taxon>Perkinsida</taxon>
        <taxon>Perkinsidae</taxon>
        <taxon>Perkinsus</taxon>
    </lineage>
</organism>
<evidence type="ECO:0000313" key="2">
    <source>
        <dbReference type="EMBL" id="KAF4710588.1"/>
    </source>
</evidence>
<evidence type="ECO:0000313" key="3">
    <source>
        <dbReference type="Proteomes" id="UP000574390"/>
    </source>
</evidence>